<name>A0ABY8P1I9_9GAMM</name>
<evidence type="ECO:0000313" key="1">
    <source>
        <dbReference type="EMBL" id="WGO83356.1"/>
    </source>
</evidence>
<gene>
    <name evidence="1" type="ORF">QG404_13610</name>
</gene>
<sequence>MGVTLERIKNFFHIQQIDTDKAKLVLVTDFDKLTQAMNNWGSPFHKGEIEKQLQILSNSTTNNIPKTAYDKILAFSQLAKLAGEKYRYDFQIDITGEYNNQIKLSVKDIFSQNFTIFDDPMVELHNALKIPLMNSSQFLNTNSDIEQKQLINFIKDNVKLTINNEEKTEFNIAGVTQSNQERLGIADFSSLILVNLAENQELLQTYIKAKMKCFDYFSGISIYYAPIVAELANDSKTENLAIAIKKQFNDMRDKVEAVLSKQLAINPGAFVDYCNNIMNKDT</sequence>
<dbReference type="EMBL" id="CP123759">
    <property type="protein sequence ID" value="WGO83356.1"/>
    <property type="molecule type" value="Genomic_DNA"/>
</dbReference>
<dbReference type="RefSeq" id="WP_280937989.1">
    <property type="nucleotide sequence ID" value="NZ_CP123759.1"/>
</dbReference>
<protein>
    <submittedName>
        <fullName evidence="1">Uncharacterized protein</fullName>
    </submittedName>
</protein>
<organism evidence="1 2">
    <name type="scientific">Arsenophonus apicola</name>
    <dbReference type="NCBI Taxonomy" id="2879119"/>
    <lineage>
        <taxon>Bacteria</taxon>
        <taxon>Pseudomonadati</taxon>
        <taxon>Pseudomonadota</taxon>
        <taxon>Gammaproteobacteria</taxon>
        <taxon>Enterobacterales</taxon>
        <taxon>Morganellaceae</taxon>
        <taxon>Arsenophonus</taxon>
    </lineage>
</organism>
<keyword evidence="2" id="KW-1185">Reference proteome</keyword>
<proteinExistence type="predicted"/>
<dbReference type="Proteomes" id="UP001231859">
    <property type="component" value="Chromosome"/>
</dbReference>
<evidence type="ECO:0000313" key="2">
    <source>
        <dbReference type="Proteomes" id="UP001231859"/>
    </source>
</evidence>
<accession>A0ABY8P1I9</accession>
<reference evidence="1 2" key="1">
    <citation type="submission" date="2023-04" db="EMBL/GenBank/DDBJ databases">
        <title>Genome dynamics across the evolutionary transition to endosymbiosis.</title>
        <authorList>
            <person name="Siozios S."/>
            <person name="Nadal-Jimenez P."/>
            <person name="Azagi T."/>
            <person name="Sprong H."/>
            <person name="Frost C.L."/>
            <person name="Parratt S.R."/>
            <person name="Taylor G."/>
            <person name="Brettell L."/>
            <person name="Lew K.C."/>
            <person name="Croft L."/>
            <person name="King K.C."/>
            <person name="Brockhurst M.A."/>
            <person name="Hypsa V."/>
            <person name="Novakova E."/>
            <person name="Darby A.C."/>
            <person name="Hurst G.D.D."/>
        </authorList>
    </citation>
    <scope>NUCLEOTIDE SEQUENCE [LARGE SCALE GENOMIC DNA]</scope>
    <source>
        <strain evidence="2">aApi_AU</strain>
    </source>
</reference>